<dbReference type="EMBL" id="GEDC01016016">
    <property type="protein sequence ID" value="JAS21282.1"/>
    <property type="molecule type" value="Transcribed_RNA"/>
</dbReference>
<gene>
    <name evidence="1" type="ORF">g.22205</name>
    <name evidence="2" type="ORF">g.22208</name>
</gene>
<organism evidence="2">
    <name type="scientific">Clastoptera arizonana</name>
    <name type="common">Arizona spittle bug</name>
    <dbReference type="NCBI Taxonomy" id="38151"/>
    <lineage>
        <taxon>Eukaryota</taxon>
        <taxon>Metazoa</taxon>
        <taxon>Ecdysozoa</taxon>
        <taxon>Arthropoda</taxon>
        <taxon>Hexapoda</taxon>
        <taxon>Insecta</taxon>
        <taxon>Pterygota</taxon>
        <taxon>Neoptera</taxon>
        <taxon>Paraneoptera</taxon>
        <taxon>Hemiptera</taxon>
        <taxon>Auchenorrhyncha</taxon>
        <taxon>Cercopoidea</taxon>
        <taxon>Clastopteridae</taxon>
        <taxon>Clastoptera</taxon>
    </lineage>
</organism>
<dbReference type="AlphaFoldDB" id="A0A1B6D6H3"/>
<accession>A0A1B6D6H3</accession>
<reference evidence="2" key="1">
    <citation type="submission" date="2015-12" db="EMBL/GenBank/DDBJ databases">
        <title>De novo transcriptome assembly of four potential Pierce s Disease insect vectors from Arizona vineyards.</title>
        <authorList>
            <person name="Tassone E.E."/>
        </authorList>
    </citation>
    <scope>NUCLEOTIDE SEQUENCE</scope>
</reference>
<evidence type="ECO:0000313" key="2">
    <source>
        <dbReference type="EMBL" id="JAS21282.1"/>
    </source>
</evidence>
<name>A0A1B6D6H3_9HEMI</name>
<dbReference type="EMBL" id="GEDC01022139">
    <property type="protein sequence ID" value="JAS15159.1"/>
    <property type="molecule type" value="Transcribed_RNA"/>
</dbReference>
<sequence length="113" mass="11496">MTDFFFNIRTLVGGFVGLGALVEGSLVGLGVLGGAEVVGSKPGSVLLILDDGDIEVLNNGGSDAVVLNEDFVGLPVECLVDAGIFCEAEDVGVDDEVEVVSLGIVDGLEDEVV</sequence>
<proteinExistence type="predicted"/>
<protein>
    <submittedName>
        <fullName evidence="2">Uncharacterized protein</fullName>
    </submittedName>
</protein>
<evidence type="ECO:0000313" key="1">
    <source>
        <dbReference type="EMBL" id="JAS15159.1"/>
    </source>
</evidence>